<dbReference type="AlphaFoldDB" id="A0AAT9FMU4"/>
<dbReference type="Pfam" id="PF05154">
    <property type="entry name" value="TM2"/>
    <property type="match status" value="1"/>
</dbReference>
<sequence length="123" mass="12894">MSDDQQQPPADAPAPATPPPAQNPAPQGQIPGADKKILAGVLGIVLGGFGVHKFILGYKNEGIIMAAIGGTCFIGNFIPFVGCVTMFGSMGVAIVGLIEGIIYLTKSDQDFVNTYITNKKPWF</sequence>
<keyword evidence="3 6" id="KW-1133">Transmembrane helix</keyword>
<dbReference type="GO" id="GO:0016020">
    <property type="term" value="C:membrane"/>
    <property type="evidence" value="ECO:0007669"/>
    <property type="project" value="UniProtKB-SubCell"/>
</dbReference>
<evidence type="ECO:0000256" key="1">
    <source>
        <dbReference type="ARBA" id="ARBA00004141"/>
    </source>
</evidence>
<evidence type="ECO:0000256" key="6">
    <source>
        <dbReference type="SAM" id="Phobius"/>
    </source>
</evidence>
<protein>
    <recommendedName>
        <fullName evidence="7">TM2 domain-containing protein</fullName>
    </recommendedName>
</protein>
<evidence type="ECO:0000256" key="4">
    <source>
        <dbReference type="ARBA" id="ARBA00023136"/>
    </source>
</evidence>
<feature type="transmembrane region" description="Helical" evidence="6">
    <location>
        <begin position="87"/>
        <end position="105"/>
    </location>
</feature>
<comment type="subcellular location">
    <subcellularLocation>
        <location evidence="1">Membrane</location>
        <topology evidence="1">Multi-pass membrane protein</topology>
    </subcellularLocation>
</comment>
<evidence type="ECO:0000256" key="5">
    <source>
        <dbReference type="SAM" id="MobiDB-lite"/>
    </source>
</evidence>
<keyword evidence="2 6" id="KW-0812">Transmembrane</keyword>
<dbReference type="KEGG" id="osu:NT6N_23130"/>
<accession>A0AAT9FMU4</accession>
<evidence type="ECO:0000313" key="8">
    <source>
        <dbReference type="EMBL" id="BDS07273.1"/>
    </source>
</evidence>
<feature type="region of interest" description="Disordered" evidence="5">
    <location>
        <begin position="1"/>
        <end position="29"/>
    </location>
</feature>
<feature type="domain" description="TM2" evidence="7">
    <location>
        <begin position="35"/>
        <end position="79"/>
    </location>
</feature>
<feature type="transmembrane region" description="Helical" evidence="6">
    <location>
        <begin position="37"/>
        <end position="56"/>
    </location>
</feature>
<gene>
    <name evidence="8" type="ORF">NT6N_23130</name>
</gene>
<keyword evidence="4 6" id="KW-0472">Membrane</keyword>
<proteinExistence type="predicted"/>
<evidence type="ECO:0000256" key="2">
    <source>
        <dbReference type="ARBA" id="ARBA00022692"/>
    </source>
</evidence>
<feature type="transmembrane region" description="Helical" evidence="6">
    <location>
        <begin position="63"/>
        <end position="81"/>
    </location>
</feature>
<name>A0AAT9FMU4_9BACT</name>
<feature type="compositionally biased region" description="Pro residues" evidence="5">
    <location>
        <begin position="10"/>
        <end position="23"/>
    </location>
</feature>
<reference evidence="8" key="1">
    <citation type="submission" date="2024-07" db="EMBL/GenBank/DDBJ databases">
        <title>Complete genome sequence of Verrucomicrobiaceae bacterium NT6N.</title>
        <authorList>
            <person name="Huang C."/>
            <person name="Takami H."/>
            <person name="Hamasaki K."/>
        </authorList>
    </citation>
    <scope>NUCLEOTIDE SEQUENCE</scope>
    <source>
        <strain evidence="8">NT6N</strain>
    </source>
</reference>
<evidence type="ECO:0000259" key="7">
    <source>
        <dbReference type="Pfam" id="PF05154"/>
    </source>
</evidence>
<dbReference type="InterPro" id="IPR007829">
    <property type="entry name" value="TM2"/>
</dbReference>
<organism evidence="8">
    <name type="scientific">Oceaniferula spumae</name>
    <dbReference type="NCBI Taxonomy" id="2979115"/>
    <lineage>
        <taxon>Bacteria</taxon>
        <taxon>Pseudomonadati</taxon>
        <taxon>Verrucomicrobiota</taxon>
        <taxon>Verrucomicrobiia</taxon>
        <taxon>Verrucomicrobiales</taxon>
        <taxon>Verrucomicrobiaceae</taxon>
        <taxon>Oceaniferula</taxon>
    </lineage>
</organism>
<evidence type="ECO:0000256" key="3">
    <source>
        <dbReference type="ARBA" id="ARBA00022989"/>
    </source>
</evidence>
<dbReference type="EMBL" id="AP026866">
    <property type="protein sequence ID" value="BDS07273.1"/>
    <property type="molecule type" value="Genomic_DNA"/>
</dbReference>